<evidence type="ECO:0000256" key="1">
    <source>
        <dbReference type="SAM" id="MobiDB-lite"/>
    </source>
</evidence>
<gene>
    <name evidence="2" type="ORF">AVEN_40812_1</name>
</gene>
<proteinExistence type="predicted"/>
<dbReference type="AlphaFoldDB" id="A0A4Y2CE96"/>
<accession>A0A4Y2CE96</accession>
<organism evidence="2 3">
    <name type="scientific">Araneus ventricosus</name>
    <name type="common">Orbweaver spider</name>
    <name type="synonym">Epeira ventricosa</name>
    <dbReference type="NCBI Taxonomy" id="182803"/>
    <lineage>
        <taxon>Eukaryota</taxon>
        <taxon>Metazoa</taxon>
        <taxon>Ecdysozoa</taxon>
        <taxon>Arthropoda</taxon>
        <taxon>Chelicerata</taxon>
        <taxon>Arachnida</taxon>
        <taxon>Araneae</taxon>
        <taxon>Araneomorphae</taxon>
        <taxon>Entelegynae</taxon>
        <taxon>Araneoidea</taxon>
        <taxon>Araneidae</taxon>
        <taxon>Araneus</taxon>
    </lineage>
</organism>
<reference evidence="2 3" key="1">
    <citation type="journal article" date="2019" name="Sci. Rep.">
        <title>Orb-weaving spider Araneus ventricosus genome elucidates the spidroin gene catalogue.</title>
        <authorList>
            <person name="Kono N."/>
            <person name="Nakamura H."/>
            <person name="Ohtoshi R."/>
            <person name="Moran D.A.P."/>
            <person name="Shinohara A."/>
            <person name="Yoshida Y."/>
            <person name="Fujiwara M."/>
            <person name="Mori M."/>
            <person name="Tomita M."/>
            <person name="Arakawa K."/>
        </authorList>
    </citation>
    <scope>NUCLEOTIDE SEQUENCE [LARGE SCALE GENOMIC DNA]</scope>
</reference>
<comment type="caution">
    <text evidence="2">The sequence shown here is derived from an EMBL/GenBank/DDBJ whole genome shotgun (WGS) entry which is preliminary data.</text>
</comment>
<evidence type="ECO:0000313" key="2">
    <source>
        <dbReference type="EMBL" id="GBM02741.1"/>
    </source>
</evidence>
<protein>
    <submittedName>
        <fullName evidence="2">Uncharacterized protein</fullName>
    </submittedName>
</protein>
<keyword evidence="3" id="KW-1185">Reference proteome</keyword>
<dbReference type="EMBL" id="BGPR01000183">
    <property type="protein sequence ID" value="GBM02741.1"/>
    <property type="molecule type" value="Genomic_DNA"/>
</dbReference>
<evidence type="ECO:0000313" key="3">
    <source>
        <dbReference type="Proteomes" id="UP000499080"/>
    </source>
</evidence>
<dbReference type="OrthoDB" id="6433552at2759"/>
<feature type="region of interest" description="Disordered" evidence="1">
    <location>
        <begin position="66"/>
        <end position="98"/>
    </location>
</feature>
<dbReference type="Proteomes" id="UP000499080">
    <property type="component" value="Unassembled WGS sequence"/>
</dbReference>
<name>A0A4Y2CE96_ARAVE</name>
<sequence length="98" mass="11083">MIAEEVGIGRETAHLKVTQDLGKRKLCYGLVPHTLTPKQMQLRLDTCGDLIDMADRLVPEVRHRRQASQYGVAGVQGPRKARRREVRTPASRQCSWCS</sequence>